<feature type="transmembrane region" description="Helical" evidence="1">
    <location>
        <begin position="78"/>
        <end position="97"/>
    </location>
</feature>
<dbReference type="RefSeq" id="WP_116094332.1">
    <property type="nucleotide sequence ID" value="NZ_QKXN01000062.1"/>
</dbReference>
<feature type="transmembrane region" description="Helical" evidence="1">
    <location>
        <begin position="104"/>
        <end position="126"/>
    </location>
</feature>
<dbReference type="Proteomes" id="UP000256562">
    <property type="component" value="Unassembled WGS sequence"/>
</dbReference>
<keyword evidence="1" id="KW-0472">Membrane</keyword>
<evidence type="ECO:0000313" key="3">
    <source>
        <dbReference type="Proteomes" id="UP000256562"/>
    </source>
</evidence>
<reference evidence="2 3" key="1">
    <citation type="journal article" date="2018" name="Vet. Microbiol.">
        <title>Characterisation of Staphylococcus felis isolated from cats using whole genome sequencing.</title>
        <authorList>
            <person name="Worthing K."/>
            <person name="Pang S."/>
            <person name="Trott D.J."/>
            <person name="Abraham S."/>
            <person name="Coombs G.W."/>
            <person name="Jordan D."/>
            <person name="McIntyre L."/>
            <person name="Davies M.R."/>
            <person name="Norris J."/>
        </authorList>
    </citation>
    <scope>NUCLEOTIDE SEQUENCE [LARGE SCALE GENOMIC DNA]</scope>
    <source>
        <strain evidence="2 3">F9</strain>
    </source>
</reference>
<keyword evidence="1" id="KW-1133">Transmembrane helix</keyword>
<comment type="caution">
    <text evidence="2">The sequence shown here is derived from an EMBL/GenBank/DDBJ whole genome shotgun (WGS) entry which is preliminary data.</text>
</comment>
<dbReference type="EMBL" id="QKXQ01000298">
    <property type="protein sequence ID" value="REH95443.1"/>
    <property type="molecule type" value="Genomic_DNA"/>
</dbReference>
<proteinExistence type="predicted"/>
<accession>A0A3E0IPP1</accession>
<protein>
    <recommendedName>
        <fullName evidence="4">DUF1700 domain-containing protein</fullName>
    </recommendedName>
</protein>
<evidence type="ECO:0008006" key="4">
    <source>
        <dbReference type="Google" id="ProtNLM"/>
    </source>
</evidence>
<dbReference type="OrthoDB" id="9804829at2"/>
<evidence type="ECO:0000313" key="2">
    <source>
        <dbReference type="EMBL" id="REH95443.1"/>
    </source>
</evidence>
<sequence>MKKQEYLQTLYLHLKNIPEEEKQDIVAEYDRHFIEGLKDGRSEEEIAEILGSPKGIARDLSASSAIHTAENEKNSFNIAQAIFAVLGLSILNFILVLGPLLMFITFMILLIVMTLFFLAIPFILIFKEVNPDWGTVYIADWFAAIGWFGLGLMILVVLWIVIKWSYILIVKYLKWNIALIKGSAHR</sequence>
<evidence type="ECO:0000256" key="1">
    <source>
        <dbReference type="SAM" id="Phobius"/>
    </source>
</evidence>
<dbReference type="AlphaFoldDB" id="A0A3E0IPP1"/>
<dbReference type="Pfam" id="PF22564">
    <property type="entry name" value="HAAS"/>
    <property type="match status" value="1"/>
</dbReference>
<organism evidence="2 3">
    <name type="scientific">Staphylococcus felis</name>
    <dbReference type="NCBI Taxonomy" id="46127"/>
    <lineage>
        <taxon>Bacteria</taxon>
        <taxon>Bacillati</taxon>
        <taxon>Bacillota</taxon>
        <taxon>Bacilli</taxon>
        <taxon>Bacillales</taxon>
        <taxon>Staphylococcaceae</taxon>
        <taxon>Staphylococcus</taxon>
    </lineage>
</organism>
<keyword evidence="1" id="KW-0812">Transmembrane</keyword>
<name>A0A3E0IPP1_9STAP</name>
<feature type="transmembrane region" description="Helical" evidence="1">
    <location>
        <begin position="138"/>
        <end position="162"/>
    </location>
</feature>
<gene>
    <name evidence="2" type="ORF">DOS83_06390</name>
</gene>